<feature type="compositionally biased region" description="Basic and acidic residues" evidence="1">
    <location>
        <begin position="40"/>
        <end position="49"/>
    </location>
</feature>
<proteinExistence type="predicted"/>
<feature type="region of interest" description="Disordered" evidence="1">
    <location>
        <begin position="145"/>
        <end position="172"/>
    </location>
</feature>
<protein>
    <recommendedName>
        <fullName evidence="2">R3H-associated N-terminal domain-containing protein</fullName>
    </recommendedName>
</protein>
<dbReference type="EMBL" id="JARBDR010000813">
    <property type="protein sequence ID" value="KAJ8306491.1"/>
    <property type="molecule type" value="Genomic_DNA"/>
</dbReference>
<gene>
    <name evidence="3" type="ORF">KUTeg_017036</name>
</gene>
<evidence type="ECO:0000313" key="3">
    <source>
        <dbReference type="EMBL" id="KAJ8306491.1"/>
    </source>
</evidence>
<feature type="compositionally biased region" description="Basic residues" evidence="1">
    <location>
        <begin position="50"/>
        <end position="63"/>
    </location>
</feature>
<dbReference type="Pfam" id="PF13902">
    <property type="entry name" value="R3H-assoc"/>
    <property type="match status" value="1"/>
</dbReference>
<accession>A0ABQ9ERF2</accession>
<feature type="region of interest" description="Disordered" evidence="1">
    <location>
        <begin position="40"/>
        <end position="67"/>
    </location>
</feature>
<feature type="compositionally biased region" description="Basic and acidic residues" evidence="1">
    <location>
        <begin position="147"/>
        <end position="161"/>
    </location>
</feature>
<evidence type="ECO:0000259" key="2">
    <source>
        <dbReference type="Pfam" id="PF13902"/>
    </source>
</evidence>
<comment type="caution">
    <text evidence="3">The sequence shown here is derived from an EMBL/GenBank/DDBJ whole genome shotgun (WGS) entry which is preliminary data.</text>
</comment>
<evidence type="ECO:0000256" key="1">
    <source>
        <dbReference type="SAM" id="MobiDB-lite"/>
    </source>
</evidence>
<dbReference type="PANTHER" id="PTHR32019">
    <property type="entry name" value="R3H DOMAIN-CONTAINING PROTEIN 4"/>
    <property type="match status" value="1"/>
</dbReference>
<dbReference type="InterPro" id="IPR039629">
    <property type="entry name" value="R3HDM4"/>
</dbReference>
<sequence>MYSLRSYNFITMGVTNDNRELFYYGYIEDELDQLEHDVNEQENDNETHHLQQRKKKNAHKNRGKYGSYGKQHDHVAYGIKRRTGAREARRCENTKHLLSLIEKEDGSEIEMELFETSMSAFAELFMEQEKMKIWNDFVNSSEEEQESMLRGKRSECQHEKEDNEESWEEIPDLRTAHPAYTAKECYERIEKKIKTFLKRRHVPVYKIHLHYQYANYQL</sequence>
<dbReference type="PANTHER" id="PTHR32019:SF2">
    <property type="entry name" value="R3H DOMAIN-CONTAINING PROTEIN 4"/>
    <property type="match status" value="1"/>
</dbReference>
<dbReference type="InterPro" id="IPR025952">
    <property type="entry name" value="R3H-assoc_dom"/>
</dbReference>
<dbReference type="Proteomes" id="UP001217089">
    <property type="component" value="Unassembled WGS sequence"/>
</dbReference>
<evidence type="ECO:0000313" key="4">
    <source>
        <dbReference type="Proteomes" id="UP001217089"/>
    </source>
</evidence>
<feature type="domain" description="R3H-associated N-terminal" evidence="2">
    <location>
        <begin position="78"/>
        <end position="199"/>
    </location>
</feature>
<keyword evidence="4" id="KW-1185">Reference proteome</keyword>
<organism evidence="3 4">
    <name type="scientific">Tegillarca granosa</name>
    <name type="common">Malaysian cockle</name>
    <name type="synonym">Anadara granosa</name>
    <dbReference type="NCBI Taxonomy" id="220873"/>
    <lineage>
        <taxon>Eukaryota</taxon>
        <taxon>Metazoa</taxon>
        <taxon>Spiralia</taxon>
        <taxon>Lophotrochozoa</taxon>
        <taxon>Mollusca</taxon>
        <taxon>Bivalvia</taxon>
        <taxon>Autobranchia</taxon>
        <taxon>Pteriomorphia</taxon>
        <taxon>Arcoida</taxon>
        <taxon>Arcoidea</taxon>
        <taxon>Arcidae</taxon>
        <taxon>Tegillarca</taxon>
    </lineage>
</organism>
<name>A0ABQ9ERF2_TEGGR</name>
<reference evidence="3 4" key="1">
    <citation type="submission" date="2022-12" db="EMBL/GenBank/DDBJ databases">
        <title>Chromosome-level genome of Tegillarca granosa.</title>
        <authorList>
            <person name="Kim J."/>
        </authorList>
    </citation>
    <scope>NUCLEOTIDE SEQUENCE [LARGE SCALE GENOMIC DNA]</scope>
    <source>
        <strain evidence="3">Teg-2019</strain>
        <tissue evidence="3">Adductor muscle</tissue>
    </source>
</reference>